<evidence type="ECO:0000256" key="3">
    <source>
        <dbReference type="ARBA" id="ARBA00022691"/>
    </source>
</evidence>
<proteinExistence type="predicted"/>
<keyword evidence="2 8" id="KW-0808">Transferase</keyword>
<dbReference type="Pfam" id="PF01739">
    <property type="entry name" value="CheR"/>
    <property type="match status" value="1"/>
</dbReference>
<dbReference type="InterPro" id="IPR050903">
    <property type="entry name" value="Bact_Chemotaxis_MeTrfase"/>
</dbReference>
<protein>
    <submittedName>
        <fullName evidence="7">Methyltransferase domain-containing protein</fullName>
    </submittedName>
    <submittedName>
        <fullName evidence="8">Putative biofilm formation methyltransferase WspC</fullName>
        <ecNumber evidence="8">2.1.1.-</ecNumber>
    </submittedName>
</protein>
<dbReference type="PANTHER" id="PTHR24422">
    <property type="entry name" value="CHEMOTAXIS PROTEIN METHYLTRANSFERASE"/>
    <property type="match status" value="1"/>
</dbReference>
<accession>A0A0S4U562</accession>
<dbReference type="InterPro" id="IPR011990">
    <property type="entry name" value="TPR-like_helical_dom_sf"/>
</dbReference>
<dbReference type="SUPFAM" id="SSF48452">
    <property type="entry name" value="TPR-like"/>
    <property type="match status" value="1"/>
</dbReference>
<evidence type="ECO:0000313" key="7">
    <source>
        <dbReference type="EMBL" id="AYA48334.1"/>
    </source>
</evidence>
<dbReference type="PANTHER" id="PTHR24422:SF19">
    <property type="entry name" value="CHEMOTAXIS PROTEIN METHYLTRANSFERASE"/>
    <property type="match status" value="1"/>
</dbReference>
<feature type="region of interest" description="Disordered" evidence="5">
    <location>
        <begin position="280"/>
        <end position="304"/>
    </location>
</feature>
<keyword evidence="3" id="KW-0949">S-adenosyl-L-methionine</keyword>
<dbReference type="SMART" id="SM00138">
    <property type="entry name" value="MeTrc"/>
    <property type="match status" value="1"/>
</dbReference>
<evidence type="ECO:0000256" key="1">
    <source>
        <dbReference type="ARBA" id="ARBA00022603"/>
    </source>
</evidence>
<feature type="compositionally biased region" description="Basic and acidic residues" evidence="5">
    <location>
        <begin position="444"/>
        <end position="455"/>
    </location>
</feature>
<dbReference type="Gene3D" id="3.40.50.150">
    <property type="entry name" value="Vaccinia Virus protein VP39"/>
    <property type="match status" value="1"/>
</dbReference>
<keyword evidence="4" id="KW-0802">TPR repeat</keyword>
<dbReference type="EMBL" id="CP025742">
    <property type="protein sequence ID" value="AYA48334.1"/>
    <property type="molecule type" value="Genomic_DNA"/>
</dbReference>
<dbReference type="Gene3D" id="1.25.40.10">
    <property type="entry name" value="Tetratricopeptide repeat domain"/>
    <property type="match status" value="1"/>
</dbReference>
<reference evidence="10" key="3">
    <citation type="submission" date="2018-01" db="EMBL/GenBank/DDBJ databases">
        <title>Raltonia solanacearum P824 infects blueberry.</title>
        <authorList>
            <person name="Bocsanczy A.M."/>
            <person name="Norman D.J."/>
        </authorList>
    </citation>
    <scope>NUCLEOTIDE SEQUENCE [LARGE SCALE GENOMIC DNA]</scope>
    <source>
        <strain evidence="10">P824</strain>
    </source>
</reference>
<dbReference type="EMBL" id="LN899824">
    <property type="protein sequence ID" value="CUV31450.1"/>
    <property type="molecule type" value="Genomic_DNA"/>
</dbReference>
<dbReference type="PRINTS" id="PR00996">
    <property type="entry name" value="CHERMTFRASE"/>
</dbReference>
<evidence type="ECO:0000256" key="5">
    <source>
        <dbReference type="SAM" id="MobiDB-lite"/>
    </source>
</evidence>
<gene>
    <name evidence="8" type="primary">wspC</name>
    <name evidence="8" type="ORF">PSS4_v1_290119</name>
    <name evidence="7" type="ORF">RSP824_17725</name>
    <name evidence="9" type="ORF">RUN1985_v1_900063</name>
</gene>
<dbReference type="InterPro" id="IPR022642">
    <property type="entry name" value="CheR_C"/>
</dbReference>
<evidence type="ECO:0000259" key="6">
    <source>
        <dbReference type="PROSITE" id="PS50123"/>
    </source>
</evidence>
<evidence type="ECO:0000256" key="2">
    <source>
        <dbReference type="ARBA" id="ARBA00022679"/>
    </source>
</evidence>
<evidence type="ECO:0000313" key="8">
    <source>
        <dbReference type="EMBL" id="CUV17382.1"/>
    </source>
</evidence>
<sequence>MTEVDPRFEAWLSLETGIDAPSLGANALERAVLERARAMLAKSSPRRPAVADAAALDAYWLRLNTWPEERQALIEALVVPETWFFRDREAFAELARLAGERLVREPARVLRILSVACSTGEEPYSAAMALLDAGIGPARFAIDAIDISGRAIDQAEHALYGRNAFRGYPLTFRDRYFSEVADGWQLNERVRRRVRFTQGNLFDEAMDGEARYDFIFCRNTLTYFHRDAQDHAIRRLDAQLADGGVIFVGPAETGPMMRHAMTPARSPLAFAFVRTPPAAKVPARGAPSQQQAPRPAVTGSPTVKPAAPEAASLAVRGGGAALPQHGAAVPVSLSTPLSVPPLRKVLPDLDDARQLTDAGRFDEAEYIIQDIVSLSAPEADTFYLLGVIAHARGRYADAGDFYRKTLYLDPEHYEALTHLAAVLDASGDAVGARQLMLRAQRAMARRDPAHPDAPNRPRGAPGLRRS</sequence>
<dbReference type="PROSITE" id="PS50005">
    <property type="entry name" value="TPR"/>
    <property type="match status" value="1"/>
</dbReference>
<reference evidence="8" key="1">
    <citation type="submission" date="2015-10" db="EMBL/GenBank/DDBJ databases">
        <authorList>
            <person name="Gilbert D.G."/>
        </authorList>
    </citation>
    <scope>NUCLEOTIDE SEQUENCE</scope>
    <source>
        <strain evidence="8">Phyl III-seqv23</strain>
    </source>
</reference>
<feature type="repeat" description="TPR" evidence="4">
    <location>
        <begin position="379"/>
        <end position="412"/>
    </location>
</feature>
<dbReference type="InterPro" id="IPR000780">
    <property type="entry name" value="CheR_MeTrfase"/>
</dbReference>
<feature type="region of interest" description="Disordered" evidence="5">
    <location>
        <begin position="442"/>
        <end position="466"/>
    </location>
</feature>
<dbReference type="EMBL" id="LN899821">
    <property type="protein sequence ID" value="CUV17382.1"/>
    <property type="molecule type" value="Genomic_DNA"/>
</dbReference>
<dbReference type="EC" id="2.1.1.-" evidence="8"/>
<dbReference type="CDD" id="cd02440">
    <property type="entry name" value="AdoMet_MTases"/>
    <property type="match status" value="1"/>
</dbReference>
<dbReference type="SUPFAM" id="SSF53335">
    <property type="entry name" value="S-adenosyl-L-methionine-dependent methyltransferases"/>
    <property type="match status" value="1"/>
</dbReference>
<feature type="domain" description="CheR-type methyltransferase" evidence="6">
    <location>
        <begin position="7"/>
        <end position="253"/>
    </location>
</feature>
<dbReference type="Proteomes" id="UP000262427">
    <property type="component" value="Chromosome MP"/>
</dbReference>
<dbReference type="SMART" id="SM00028">
    <property type="entry name" value="TPR"/>
    <property type="match status" value="1"/>
</dbReference>
<evidence type="ECO:0000256" key="4">
    <source>
        <dbReference type="PROSITE-ProRule" id="PRU00339"/>
    </source>
</evidence>
<keyword evidence="1 8" id="KW-0489">Methyltransferase</keyword>
<dbReference type="GO" id="GO:0008757">
    <property type="term" value="F:S-adenosylmethionine-dependent methyltransferase activity"/>
    <property type="evidence" value="ECO:0007669"/>
    <property type="project" value="InterPro"/>
</dbReference>
<dbReference type="GO" id="GO:0032259">
    <property type="term" value="P:methylation"/>
    <property type="evidence" value="ECO:0007669"/>
    <property type="project" value="UniProtKB-KW"/>
</dbReference>
<reference evidence="7" key="2">
    <citation type="submission" date="2018-01" db="EMBL/GenBank/DDBJ databases">
        <title>Ralstonia pseudosolanacearum P824 infects blueberry.</title>
        <authorList>
            <person name="Bocsanczy A.M."/>
            <person name="Norman D.J."/>
        </authorList>
    </citation>
    <scope>NUCLEOTIDE SEQUENCE</scope>
    <source>
        <strain evidence="7">P824</strain>
    </source>
</reference>
<dbReference type="InterPro" id="IPR029063">
    <property type="entry name" value="SAM-dependent_MTases_sf"/>
</dbReference>
<name>A0A0S4U562_RALSL</name>
<organism evidence="8">
    <name type="scientific">Ralstonia solanacearum</name>
    <name type="common">Pseudomonas solanacearum</name>
    <dbReference type="NCBI Taxonomy" id="305"/>
    <lineage>
        <taxon>Bacteria</taxon>
        <taxon>Pseudomonadati</taxon>
        <taxon>Pseudomonadota</taxon>
        <taxon>Betaproteobacteria</taxon>
        <taxon>Burkholderiales</taxon>
        <taxon>Burkholderiaceae</taxon>
        <taxon>Ralstonia</taxon>
        <taxon>Ralstonia solanacearum species complex</taxon>
    </lineage>
</organism>
<dbReference type="AlphaFoldDB" id="A0A0S4U562"/>
<evidence type="ECO:0000313" key="10">
    <source>
        <dbReference type="Proteomes" id="UP000262427"/>
    </source>
</evidence>
<dbReference type="PROSITE" id="PS50123">
    <property type="entry name" value="CHER"/>
    <property type="match status" value="1"/>
</dbReference>
<dbReference type="InterPro" id="IPR019734">
    <property type="entry name" value="TPR_rpt"/>
</dbReference>
<evidence type="ECO:0000313" key="9">
    <source>
        <dbReference type="EMBL" id="CUV31450.1"/>
    </source>
</evidence>